<sequence>TQNQTICYHNRTDANPYEEIPDLKPYREDPGKNNSRWKSPDGLFWICGKRVYIALPSDWKGVCTIGIIQPAFFLLPLEKGNKVLGRPL</sequence>
<dbReference type="Proteomes" id="UP000545332">
    <property type="component" value="Unassembled WGS sequence"/>
</dbReference>
<name>A0A7K4KME3_9AVES</name>
<feature type="non-terminal residue" evidence="1">
    <location>
        <position position="1"/>
    </location>
</feature>
<dbReference type="AlphaFoldDB" id="A0A7K4KME3"/>
<gene>
    <name evidence="1" type="primary">Erv31_4</name>
    <name evidence="1" type="ORF">CRYSOU_R15430</name>
</gene>
<feature type="non-terminal residue" evidence="1">
    <location>
        <position position="88"/>
    </location>
</feature>
<organism evidence="1 2">
    <name type="scientific">Crypturellus soui</name>
    <dbReference type="NCBI Taxonomy" id="458187"/>
    <lineage>
        <taxon>Eukaryota</taxon>
        <taxon>Metazoa</taxon>
        <taxon>Chordata</taxon>
        <taxon>Craniata</taxon>
        <taxon>Vertebrata</taxon>
        <taxon>Euteleostomi</taxon>
        <taxon>Archelosauria</taxon>
        <taxon>Archosauria</taxon>
        <taxon>Dinosauria</taxon>
        <taxon>Saurischia</taxon>
        <taxon>Theropoda</taxon>
        <taxon>Coelurosauria</taxon>
        <taxon>Aves</taxon>
        <taxon>Palaeognathae</taxon>
        <taxon>Tinamiformes</taxon>
        <taxon>Tinamidae</taxon>
        <taxon>Crypturellus</taxon>
    </lineage>
</organism>
<accession>A0A7K4KME3</accession>
<dbReference type="EMBL" id="VWPX01014389">
    <property type="protein sequence ID" value="NWI17490.1"/>
    <property type="molecule type" value="Genomic_DNA"/>
</dbReference>
<keyword evidence="2" id="KW-1185">Reference proteome</keyword>
<protein>
    <submittedName>
        <fullName evidence="1">ENR1 protein</fullName>
    </submittedName>
</protein>
<evidence type="ECO:0000313" key="2">
    <source>
        <dbReference type="Proteomes" id="UP000545332"/>
    </source>
</evidence>
<reference evidence="1 2" key="1">
    <citation type="submission" date="2019-09" db="EMBL/GenBank/DDBJ databases">
        <title>Bird 10,000 Genomes (B10K) Project - Family phase.</title>
        <authorList>
            <person name="Zhang G."/>
        </authorList>
    </citation>
    <scope>NUCLEOTIDE SEQUENCE [LARGE SCALE GENOMIC DNA]</scope>
    <source>
        <strain evidence="1">B10K-MSB-42743</strain>
        <tissue evidence="1">Heart</tissue>
    </source>
</reference>
<proteinExistence type="predicted"/>
<evidence type="ECO:0000313" key="1">
    <source>
        <dbReference type="EMBL" id="NWI17490.1"/>
    </source>
</evidence>
<dbReference type="OrthoDB" id="9950230at2759"/>
<comment type="caution">
    <text evidence="1">The sequence shown here is derived from an EMBL/GenBank/DDBJ whole genome shotgun (WGS) entry which is preliminary data.</text>
</comment>